<evidence type="ECO:0000313" key="8">
    <source>
        <dbReference type="Proteomes" id="UP001258207"/>
    </source>
</evidence>
<dbReference type="Gene3D" id="1.10.150.130">
    <property type="match status" value="1"/>
</dbReference>
<evidence type="ECO:0000256" key="1">
    <source>
        <dbReference type="ARBA" id="ARBA00008857"/>
    </source>
</evidence>
<dbReference type="GO" id="GO:0003677">
    <property type="term" value="F:DNA binding"/>
    <property type="evidence" value="ECO:0007669"/>
    <property type="project" value="UniProtKB-KW"/>
</dbReference>
<proteinExistence type="inferred from homology"/>
<dbReference type="CDD" id="cd00801">
    <property type="entry name" value="INT_P4_C"/>
    <property type="match status" value="1"/>
</dbReference>
<evidence type="ECO:0000256" key="5">
    <source>
        <dbReference type="SAM" id="MobiDB-lite"/>
    </source>
</evidence>
<dbReference type="PANTHER" id="PTHR30629">
    <property type="entry name" value="PROPHAGE INTEGRASE"/>
    <property type="match status" value="1"/>
</dbReference>
<dbReference type="AlphaFoldDB" id="A0AAJ6LY84"/>
<protein>
    <submittedName>
        <fullName evidence="7">Site-specific integrase</fullName>
    </submittedName>
</protein>
<evidence type="ECO:0000313" key="7">
    <source>
        <dbReference type="EMBL" id="WNC09308.1"/>
    </source>
</evidence>
<dbReference type="EMBL" id="CP134081">
    <property type="protein sequence ID" value="WNC09308.1"/>
    <property type="molecule type" value="Genomic_DNA"/>
</dbReference>
<dbReference type="InterPro" id="IPR002104">
    <property type="entry name" value="Integrase_catalytic"/>
</dbReference>
<gene>
    <name evidence="7" type="ORF">RI108_18885</name>
</gene>
<dbReference type="InterPro" id="IPR013762">
    <property type="entry name" value="Integrase-like_cat_sf"/>
</dbReference>
<dbReference type="GO" id="GO:0006310">
    <property type="term" value="P:DNA recombination"/>
    <property type="evidence" value="ECO:0007669"/>
    <property type="project" value="UniProtKB-KW"/>
</dbReference>
<feature type="domain" description="Tyr recombinase" evidence="6">
    <location>
        <begin position="214"/>
        <end position="392"/>
    </location>
</feature>
<dbReference type="RefSeq" id="WP_310791734.1">
    <property type="nucleotide sequence ID" value="NZ_CP134081.1"/>
</dbReference>
<dbReference type="GO" id="GO:0015074">
    <property type="term" value="P:DNA integration"/>
    <property type="evidence" value="ECO:0007669"/>
    <property type="project" value="UniProtKB-KW"/>
</dbReference>
<sequence length="430" mass="48580">MNEAAMTVGAKSARTLHTTMTDAEIRRHGTGEVRQLRDPRYPELRFRYSTTDRRRGAWHVVVRGKWSKAGDYPGIDAKTMQATLPAILARRAVDSAATSTVSGWRTVGDLLVWYATRMAKDRGLSSKRKASAASAMRCHLVPRLGDVLLTEVDRATVDVRLTWPLQERHALSFVRSVFGVLAVAFRQAHRLHLIDSNPMAQLKFGDLVQTRIKPKAARLRVDDLPDLLRTLALTFDTAPLASMLPLMMLCHGTRLGETRAARWKHLNLDTGTWFIPAEDTKTKQEHVLPLTLQTCALLRRYRARQIEQGYTREWVFPGPQRGPINANKASLIFVELSGRQWTSHDLRKVARTAWMDLGIDYLVGELLVNHAMKDLDATYIHTTAEALKREALEKWHARLDGLGFDLLHGETNPRQPIHEQSATDHDAQGF</sequence>
<evidence type="ECO:0000256" key="4">
    <source>
        <dbReference type="ARBA" id="ARBA00023172"/>
    </source>
</evidence>
<dbReference type="InterPro" id="IPR050808">
    <property type="entry name" value="Phage_Integrase"/>
</dbReference>
<dbReference type="InterPro" id="IPR011010">
    <property type="entry name" value="DNA_brk_join_enz"/>
</dbReference>
<dbReference type="Pfam" id="PF00589">
    <property type="entry name" value="Phage_integrase"/>
    <property type="match status" value="1"/>
</dbReference>
<keyword evidence="2" id="KW-0229">DNA integration</keyword>
<reference evidence="7" key="1">
    <citation type="submission" date="2023-09" db="EMBL/GenBank/DDBJ databases">
        <title>First report of Pseudomonas coleopterorum DJ13 causing leaf spot on Rhododendron pulchrum Sweet in China.</title>
        <authorList>
            <person name="Zhang Y."/>
        </authorList>
    </citation>
    <scope>NUCLEOTIDE SEQUENCE</scope>
    <source>
        <strain evidence="7">DJ13</strain>
    </source>
</reference>
<feature type="compositionally biased region" description="Basic and acidic residues" evidence="5">
    <location>
        <begin position="421"/>
        <end position="430"/>
    </location>
</feature>
<evidence type="ECO:0000259" key="6">
    <source>
        <dbReference type="PROSITE" id="PS51898"/>
    </source>
</evidence>
<comment type="similarity">
    <text evidence="1">Belongs to the 'phage' integrase family.</text>
</comment>
<name>A0AAJ6LY84_9PSED</name>
<feature type="region of interest" description="Disordered" evidence="5">
    <location>
        <begin position="410"/>
        <end position="430"/>
    </location>
</feature>
<dbReference type="SUPFAM" id="SSF56349">
    <property type="entry name" value="DNA breaking-rejoining enzymes"/>
    <property type="match status" value="1"/>
</dbReference>
<dbReference type="PROSITE" id="PS51898">
    <property type="entry name" value="TYR_RECOMBINASE"/>
    <property type="match status" value="1"/>
</dbReference>
<evidence type="ECO:0000256" key="3">
    <source>
        <dbReference type="ARBA" id="ARBA00023125"/>
    </source>
</evidence>
<dbReference type="PANTHER" id="PTHR30629:SF6">
    <property type="entry name" value="PROPHAGE INTEGRASE INTA-RELATED"/>
    <property type="match status" value="1"/>
</dbReference>
<dbReference type="Proteomes" id="UP001258207">
    <property type="component" value="Chromosome"/>
</dbReference>
<dbReference type="InterPro" id="IPR010998">
    <property type="entry name" value="Integrase_recombinase_N"/>
</dbReference>
<keyword evidence="4" id="KW-0233">DNA recombination</keyword>
<keyword evidence="3" id="KW-0238">DNA-binding</keyword>
<organism evidence="7 8">
    <name type="scientific">Pseudomonas coleopterorum</name>
    <dbReference type="NCBI Taxonomy" id="1605838"/>
    <lineage>
        <taxon>Bacteria</taxon>
        <taxon>Pseudomonadati</taxon>
        <taxon>Pseudomonadota</taxon>
        <taxon>Gammaproteobacteria</taxon>
        <taxon>Pseudomonadales</taxon>
        <taxon>Pseudomonadaceae</taxon>
        <taxon>Pseudomonas</taxon>
    </lineage>
</organism>
<dbReference type="Gene3D" id="1.10.443.10">
    <property type="entry name" value="Intergrase catalytic core"/>
    <property type="match status" value="1"/>
</dbReference>
<evidence type="ECO:0000256" key="2">
    <source>
        <dbReference type="ARBA" id="ARBA00022908"/>
    </source>
</evidence>
<accession>A0AAJ6LY84</accession>